<proteinExistence type="predicted"/>
<reference evidence="1" key="1">
    <citation type="submission" date="2020-05" db="EMBL/GenBank/DDBJ databases">
        <authorList>
            <person name="Chiriac C."/>
            <person name="Salcher M."/>
            <person name="Ghai R."/>
            <person name="Kavagutti S V."/>
        </authorList>
    </citation>
    <scope>NUCLEOTIDE SEQUENCE</scope>
</reference>
<dbReference type="AlphaFoldDB" id="A0A6J7QCT4"/>
<organism evidence="1">
    <name type="scientific">freshwater metagenome</name>
    <dbReference type="NCBI Taxonomy" id="449393"/>
    <lineage>
        <taxon>unclassified sequences</taxon>
        <taxon>metagenomes</taxon>
        <taxon>ecological metagenomes</taxon>
    </lineage>
</organism>
<accession>A0A6J7QCT4</accession>
<protein>
    <submittedName>
        <fullName evidence="1">Unannotated protein</fullName>
    </submittedName>
</protein>
<name>A0A6J7QCT4_9ZZZZ</name>
<evidence type="ECO:0000313" key="1">
    <source>
        <dbReference type="EMBL" id="CAB5013473.1"/>
    </source>
</evidence>
<sequence>MQGAVRSVGHGKRGLRLEERVLNSLRVEGLSHEVGSGRECGIHITPPVLTDTQHVRVRAPHRNVLRERGGDSDIGVGDGRVHEVLHAHEVRCSTCLLTGVGHDDGEHVAGVARAAALGDEDRPVLVDDADAQFARDVGGGVHDVDARGSLCRGRVDVQDVRSAVGREVQRRVQHALHAEVVDVAAIPECELLGLVADPARPDTAGDLRCADRSFGHALDGVEHLHVSGAATQVCAEVPCHVRAIEVGALLVHLGLRAHHDPRDAEAALQSAARRERVGVCLPLGLVDTLEREHRLANNLGERLLAGDDCLAVNMDGAATALAGRRAAILRGSDVQLVPEGRQQVWMIAAHLYGYTVDDKTDRLDHVDILSKHRAIPVIPRPERRGISPAGRHRAGP</sequence>
<gene>
    <name evidence="1" type="ORF">UFOPK3954_02434</name>
</gene>
<dbReference type="EMBL" id="CAFBON010000375">
    <property type="protein sequence ID" value="CAB5013473.1"/>
    <property type="molecule type" value="Genomic_DNA"/>
</dbReference>